<dbReference type="GO" id="GO:0005975">
    <property type="term" value="P:carbohydrate metabolic process"/>
    <property type="evidence" value="ECO:0007669"/>
    <property type="project" value="InterPro"/>
</dbReference>
<gene>
    <name evidence="5" type="ORF">LKD32_11130</name>
</gene>
<dbReference type="AlphaFoldDB" id="A0AAE3ATE6"/>
<dbReference type="InterPro" id="IPR000743">
    <property type="entry name" value="Glyco_hydro_28"/>
</dbReference>
<evidence type="ECO:0000256" key="4">
    <source>
        <dbReference type="RuleBase" id="RU361169"/>
    </source>
</evidence>
<dbReference type="EMBL" id="JAJEPU010000035">
    <property type="protein sequence ID" value="MCC2165413.1"/>
    <property type="molecule type" value="Genomic_DNA"/>
</dbReference>
<dbReference type="InterPro" id="IPR006626">
    <property type="entry name" value="PbH1"/>
</dbReference>
<dbReference type="Proteomes" id="UP001198962">
    <property type="component" value="Unassembled WGS sequence"/>
</dbReference>
<keyword evidence="2 4" id="KW-0378">Hydrolase</keyword>
<dbReference type="SMART" id="SM00710">
    <property type="entry name" value="PbH1"/>
    <property type="match status" value="4"/>
</dbReference>
<dbReference type="InterPro" id="IPR012334">
    <property type="entry name" value="Pectin_lyas_fold"/>
</dbReference>
<sequence length="386" mass="43136">MELNRKINKENLKTIQSWIDQCPDGGTVSIPAGTWLSGPLHLKSNLTLYLEEGSKILFSNRPEDYLPVVFTRWEGVECFNYSPLIYAKDCEHITISGPGTLDGNGSAWWHWKKLQQNAADRLIWAESRGIAPKDRIFATEADALRPSFMQFIDCHNLILRDFTITNGPQWTIHPVYCSDVTARNLTVLTGGPNTDGFNPDSCENVLIEDCTFSTGDDCIAINSGLNEDGWRVNRLCRNIEIRNCHFNGGHASVAIGSGMSGGIENIHVHDCEITQSERGIRVKSMRGRGGYVKNLRFERITMKQIDEEAIQISMNYGSSTSIPASDKAPVFEDIAFCDVTCAHAKRGIELTGLPESPLRNVHLTRCALRGDLPDKREYVESKENEV</sequence>
<dbReference type="InterPro" id="IPR011050">
    <property type="entry name" value="Pectin_lyase_fold/virulence"/>
</dbReference>
<evidence type="ECO:0000256" key="1">
    <source>
        <dbReference type="ARBA" id="ARBA00008834"/>
    </source>
</evidence>
<evidence type="ECO:0000313" key="6">
    <source>
        <dbReference type="Proteomes" id="UP001198962"/>
    </source>
</evidence>
<dbReference type="GO" id="GO:0004650">
    <property type="term" value="F:polygalacturonase activity"/>
    <property type="evidence" value="ECO:0007669"/>
    <property type="project" value="InterPro"/>
</dbReference>
<evidence type="ECO:0000313" key="5">
    <source>
        <dbReference type="EMBL" id="MCC2165413.1"/>
    </source>
</evidence>
<comment type="caution">
    <text evidence="5">The sequence shown here is derived from an EMBL/GenBank/DDBJ whole genome shotgun (WGS) entry which is preliminary data.</text>
</comment>
<keyword evidence="3 4" id="KW-0326">Glycosidase</keyword>
<proteinExistence type="inferred from homology"/>
<evidence type="ECO:0000256" key="3">
    <source>
        <dbReference type="ARBA" id="ARBA00023295"/>
    </source>
</evidence>
<accession>A0AAE3ATE6</accession>
<dbReference type="InterPro" id="IPR051801">
    <property type="entry name" value="GH28_Enzymes"/>
</dbReference>
<dbReference type="Gene3D" id="2.160.20.10">
    <property type="entry name" value="Single-stranded right-handed beta-helix, Pectin lyase-like"/>
    <property type="match status" value="1"/>
</dbReference>
<reference evidence="5" key="1">
    <citation type="submission" date="2021-10" db="EMBL/GenBank/DDBJ databases">
        <title>Anaerobic single-cell dispensing facilitates the cultivation of human gut bacteria.</title>
        <authorList>
            <person name="Afrizal A."/>
        </authorList>
    </citation>
    <scope>NUCLEOTIDE SEQUENCE</scope>
    <source>
        <strain evidence="5">CLA-AA-H274</strain>
    </source>
</reference>
<dbReference type="RefSeq" id="WP_308451727.1">
    <property type="nucleotide sequence ID" value="NZ_JAJEPU010000035.1"/>
</dbReference>
<name>A0AAE3ATE6_9FIRM</name>
<keyword evidence="6" id="KW-1185">Reference proteome</keyword>
<dbReference type="SUPFAM" id="SSF51126">
    <property type="entry name" value="Pectin lyase-like"/>
    <property type="match status" value="1"/>
</dbReference>
<comment type="similarity">
    <text evidence="1 4">Belongs to the glycosyl hydrolase 28 family.</text>
</comment>
<evidence type="ECO:0000256" key="2">
    <source>
        <dbReference type="ARBA" id="ARBA00022801"/>
    </source>
</evidence>
<dbReference type="Pfam" id="PF00295">
    <property type="entry name" value="Glyco_hydro_28"/>
    <property type="match status" value="1"/>
</dbReference>
<dbReference type="PANTHER" id="PTHR31339">
    <property type="entry name" value="PECTIN LYASE-RELATED"/>
    <property type="match status" value="1"/>
</dbReference>
<organism evidence="5 6">
    <name type="scientific">Brotaphodocola catenula</name>
    <dbReference type="NCBI Taxonomy" id="2885361"/>
    <lineage>
        <taxon>Bacteria</taxon>
        <taxon>Bacillati</taxon>
        <taxon>Bacillota</taxon>
        <taxon>Clostridia</taxon>
        <taxon>Lachnospirales</taxon>
        <taxon>Lachnospiraceae</taxon>
        <taxon>Brotaphodocola</taxon>
    </lineage>
</organism>
<protein>
    <submittedName>
        <fullName evidence="5">Glycoside hydrolase family 28 protein</fullName>
    </submittedName>
</protein>
<dbReference type="PANTHER" id="PTHR31339:SF9">
    <property type="entry name" value="PLASMIN AND FIBRONECTIN-BINDING PROTEIN A"/>
    <property type="match status" value="1"/>
</dbReference>